<comment type="caution">
    <text evidence="1">The sequence shown here is derived from an EMBL/GenBank/DDBJ whole genome shotgun (WGS) entry which is preliminary data.</text>
</comment>
<sequence length="83" mass="9126">MTKQEEIREGLAKQLAQFDGHDWDALSLVAQGTYRGRAIVLCCHLHSQDVVIKVEREADTILITEGGASASFPVKLLEKAGYV</sequence>
<organism evidence="1">
    <name type="scientific">marine sediment metagenome</name>
    <dbReference type="NCBI Taxonomy" id="412755"/>
    <lineage>
        <taxon>unclassified sequences</taxon>
        <taxon>metagenomes</taxon>
        <taxon>ecological metagenomes</taxon>
    </lineage>
</organism>
<dbReference type="AlphaFoldDB" id="X1LQF4"/>
<gene>
    <name evidence="1" type="ORF">S06H3_25422</name>
</gene>
<dbReference type="EMBL" id="BARV01014630">
    <property type="protein sequence ID" value="GAI21333.1"/>
    <property type="molecule type" value="Genomic_DNA"/>
</dbReference>
<feature type="non-terminal residue" evidence="1">
    <location>
        <position position="83"/>
    </location>
</feature>
<reference evidence="1" key="1">
    <citation type="journal article" date="2014" name="Front. Microbiol.">
        <title>High frequency of phylogenetically diverse reductive dehalogenase-homologous genes in deep subseafloor sedimentary metagenomes.</title>
        <authorList>
            <person name="Kawai M."/>
            <person name="Futagami T."/>
            <person name="Toyoda A."/>
            <person name="Takaki Y."/>
            <person name="Nishi S."/>
            <person name="Hori S."/>
            <person name="Arai W."/>
            <person name="Tsubouchi T."/>
            <person name="Morono Y."/>
            <person name="Uchiyama I."/>
            <person name="Ito T."/>
            <person name="Fujiyama A."/>
            <person name="Inagaki F."/>
            <person name="Takami H."/>
        </authorList>
    </citation>
    <scope>NUCLEOTIDE SEQUENCE</scope>
    <source>
        <strain evidence="1">Expedition CK06-06</strain>
    </source>
</reference>
<name>X1LQF4_9ZZZZ</name>
<evidence type="ECO:0000313" key="1">
    <source>
        <dbReference type="EMBL" id="GAI21333.1"/>
    </source>
</evidence>
<protein>
    <submittedName>
        <fullName evidence="1">Uncharacterized protein</fullName>
    </submittedName>
</protein>
<proteinExistence type="predicted"/>
<accession>X1LQF4</accession>